<dbReference type="AlphaFoldDB" id="A0A5N0UNA8"/>
<proteinExistence type="predicted"/>
<dbReference type="Gene3D" id="3.40.1660.10">
    <property type="entry name" value="EreA-like (biosynthetic domain)"/>
    <property type="match status" value="1"/>
</dbReference>
<dbReference type="Pfam" id="PF05139">
    <property type="entry name" value="Erythro_esteras"/>
    <property type="match status" value="1"/>
</dbReference>
<reference evidence="1" key="1">
    <citation type="submission" date="2019-09" db="EMBL/GenBank/DDBJ databases">
        <authorList>
            <person name="Teo W.F.A."/>
            <person name="Duangmal K."/>
        </authorList>
    </citation>
    <scope>NUCLEOTIDE SEQUENCE [LARGE SCALE GENOMIC DNA]</scope>
    <source>
        <strain evidence="1">K81G1</strain>
    </source>
</reference>
<dbReference type="Gene3D" id="3.30.1870.10">
    <property type="entry name" value="EreA-like, domain 2"/>
    <property type="match status" value="1"/>
</dbReference>
<name>A0A5N0UNA8_9PSEU</name>
<dbReference type="RefSeq" id="WP_144760230.1">
    <property type="nucleotide sequence ID" value="NZ_VMNW02000093.1"/>
</dbReference>
<dbReference type="InterPro" id="IPR052036">
    <property type="entry name" value="Hydrolase/PRTase-associated"/>
</dbReference>
<evidence type="ECO:0000313" key="1">
    <source>
        <dbReference type="EMBL" id="KAA9152034.1"/>
    </source>
</evidence>
<dbReference type="Gene3D" id="1.20.1440.30">
    <property type="entry name" value="Biosynthetic Protein domain"/>
    <property type="match status" value="1"/>
</dbReference>
<organism evidence="1 2">
    <name type="scientific">Amycolatopsis acidicola</name>
    <dbReference type="NCBI Taxonomy" id="2596893"/>
    <lineage>
        <taxon>Bacteria</taxon>
        <taxon>Bacillati</taxon>
        <taxon>Actinomycetota</taxon>
        <taxon>Actinomycetes</taxon>
        <taxon>Pseudonocardiales</taxon>
        <taxon>Pseudonocardiaceae</taxon>
        <taxon>Amycolatopsis</taxon>
    </lineage>
</organism>
<dbReference type="PANTHER" id="PTHR31299:SF0">
    <property type="entry name" value="ESTERASE, PUTATIVE (AFU_ORTHOLOGUE AFUA_1G05850)-RELATED"/>
    <property type="match status" value="1"/>
</dbReference>
<dbReference type="EMBL" id="VMNW02000093">
    <property type="protein sequence ID" value="KAA9152034.1"/>
    <property type="molecule type" value="Genomic_DNA"/>
</dbReference>
<dbReference type="SUPFAM" id="SSF159501">
    <property type="entry name" value="EreA/ChaN-like"/>
    <property type="match status" value="1"/>
</dbReference>
<dbReference type="PANTHER" id="PTHR31299">
    <property type="entry name" value="ESTERASE, PUTATIVE (AFU_ORTHOLOGUE AFUA_1G05850)-RELATED"/>
    <property type="match status" value="1"/>
</dbReference>
<accession>A0A5N0UNA8</accession>
<gene>
    <name evidence="1" type="ORF">FPZ12_037705</name>
</gene>
<protein>
    <submittedName>
        <fullName evidence="1">Erythromycin esterase family protein</fullName>
    </submittedName>
</protein>
<dbReference type="GO" id="GO:0046677">
    <property type="term" value="P:response to antibiotic"/>
    <property type="evidence" value="ECO:0007669"/>
    <property type="project" value="InterPro"/>
</dbReference>
<keyword evidence="2" id="KW-1185">Reference proteome</keyword>
<sequence>MNLDHLGDLAGAARIVAIGENNHHIHEFSALRTEILRFLVERKGFTMLGFESGFAEGRFTEEWLRGGPGEVEEVGRAGFTFSLGESAEMHEMLTWLRGHGGVSFAGLDVPSSAGSSLPALTEVRAYLRKVAPEAVSFVDAAIEAVTPYAAVSSGVAPARYGQLDQPQRDAATAALTRLVQHLESLAPVYPEPQIPLHHARGALRLDTYLRELADLTAGTAPKVQSSSRDTYMAQTLRLLDKGERIVLMLHNGHLQRVPIQLMPTAVTPTVGTHLAAAYGNEYFALGVTAGTGTTTGLRPDENARLGFTLYEQQLDEPAPGSAEHALAGREAGFVAEPTGSSIRHAHLFSEVDVSAAFDALAYFPEQRVSESVLAR</sequence>
<dbReference type="Proteomes" id="UP000319769">
    <property type="component" value="Unassembled WGS sequence"/>
</dbReference>
<comment type="caution">
    <text evidence="1">The sequence shown here is derived from an EMBL/GenBank/DDBJ whole genome shotgun (WGS) entry which is preliminary data.</text>
</comment>
<dbReference type="InterPro" id="IPR007815">
    <property type="entry name" value="Emycin_Estase"/>
</dbReference>
<dbReference type="CDD" id="cd14728">
    <property type="entry name" value="Ere-like"/>
    <property type="match status" value="1"/>
</dbReference>
<evidence type="ECO:0000313" key="2">
    <source>
        <dbReference type="Proteomes" id="UP000319769"/>
    </source>
</evidence>
<dbReference type="OrthoDB" id="9810066at2"/>